<name>A0AA86Y5P0_9CAUD</name>
<dbReference type="EMBL" id="BK063680">
    <property type="protein sequence ID" value="DBA35628.1"/>
    <property type="molecule type" value="Genomic_DNA"/>
</dbReference>
<proteinExistence type="predicted"/>
<dbReference type="RefSeq" id="YP_013605532.1">
    <property type="nucleotide sequence ID" value="NC_134205.1"/>
</dbReference>
<keyword evidence="2" id="KW-1185">Reference proteome</keyword>
<gene>
    <name evidence="1" type="ORF">vir335_00072</name>
</gene>
<dbReference type="GeneID" id="301841450"/>
<evidence type="ECO:0000313" key="2">
    <source>
        <dbReference type="Proteomes" id="UP001302000"/>
    </source>
</evidence>
<accession>A0AA86Y5P0</accession>
<organism evidence="1 2">
    <name type="scientific">Caudoviricetes sp. vir335</name>
    <dbReference type="NCBI Taxonomy" id="3068357"/>
    <lineage>
        <taxon>Viruses</taxon>
        <taxon>Duplodnaviria</taxon>
        <taxon>Heunggongvirae</taxon>
        <taxon>Uroviricota</taxon>
        <taxon>Caudoviricetes</taxon>
    </lineage>
</organism>
<reference evidence="1 2" key="1">
    <citation type="journal article" date="2023" name="Nat. Microbiol.">
        <title>A compendium of viruses from methanogenic archaea reveals their diversity and adaptations to the gut environment.</title>
        <authorList>
            <person name="Medvedeva S."/>
            <person name="Borrel G."/>
            <person name="Krupovic M."/>
            <person name="Gribaldo S."/>
        </authorList>
    </citation>
    <scope>NUCLEOTIDE SEQUENCE [LARGE SCALE GENOMIC DNA]</scope>
</reference>
<sequence length="84" mass="10150">MYGDVTYDAHEIRSKGSPGLPLDTRVEDEYMVYAQCYHYNGHRYALERRVPREEFREAILVEGGYQRMKERMYRECEPTVRLIR</sequence>
<dbReference type="Proteomes" id="UP001302000">
    <property type="component" value="Segment"/>
</dbReference>
<evidence type="ECO:0000313" key="1">
    <source>
        <dbReference type="EMBL" id="DBA35628.1"/>
    </source>
</evidence>
<protein>
    <submittedName>
        <fullName evidence="1">Uncharacterized protein</fullName>
    </submittedName>
</protein>